<proteinExistence type="predicted"/>
<dbReference type="PANTHER" id="PTHR34580:SF3">
    <property type="entry name" value="PROTEIN PAFB"/>
    <property type="match status" value="1"/>
</dbReference>
<keyword evidence="1" id="KW-0805">Transcription regulation</keyword>
<keyword evidence="2" id="KW-0804">Transcription</keyword>
<dbReference type="Pfam" id="PF13280">
    <property type="entry name" value="WYL"/>
    <property type="match status" value="1"/>
</dbReference>
<accession>A0A9E4N095</accession>
<dbReference type="Proteomes" id="UP000886687">
    <property type="component" value="Unassembled WGS sequence"/>
</dbReference>
<evidence type="ECO:0000313" key="5">
    <source>
        <dbReference type="Proteomes" id="UP000886687"/>
    </source>
</evidence>
<dbReference type="InterPro" id="IPR026881">
    <property type="entry name" value="WYL_dom"/>
</dbReference>
<name>A0A9E4N095_9GAMM</name>
<organism evidence="4 5">
    <name type="scientific">Candidatus Thiodiazotropha lotti</name>
    <dbReference type="NCBI Taxonomy" id="2792787"/>
    <lineage>
        <taxon>Bacteria</taxon>
        <taxon>Pseudomonadati</taxon>
        <taxon>Pseudomonadota</taxon>
        <taxon>Gammaproteobacteria</taxon>
        <taxon>Chromatiales</taxon>
        <taxon>Sedimenticolaceae</taxon>
        <taxon>Candidatus Thiodiazotropha</taxon>
    </lineage>
</organism>
<dbReference type="InterPro" id="IPR036388">
    <property type="entry name" value="WH-like_DNA-bd_sf"/>
</dbReference>
<dbReference type="InterPro" id="IPR051534">
    <property type="entry name" value="CBASS_pafABC_assoc_protein"/>
</dbReference>
<comment type="caution">
    <text evidence="4">The sequence shown here is derived from an EMBL/GenBank/DDBJ whole genome shotgun (WGS) entry which is preliminary data.</text>
</comment>
<reference evidence="4" key="1">
    <citation type="journal article" date="2021" name="Proc. Natl. Acad. Sci. U.S.A.">
        <title>Global biogeography of chemosynthetic symbionts reveals both localized and globally distributed symbiont groups. .</title>
        <authorList>
            <person name="Osvatic J.T."/>
            <person name="Wilkins L.G.E."/>
            <person name="Leibrecht L."/>
            <person name="Leray M."/>
            <person name="Zauner S."/>
            <person name="Polzin J."/>
            <person name="Camacho Y."/>
            <person name="Gros O."/>
            <person name="van Gils J.A."/>
            <person name="Eisen J.A."/>
            <person name="Petersen J.M."/>
            <person name="Yuen B."/>
        </authorList>
    </citation>
    <scope>NUCLEOTIDE SEQUENCE</scope>
    <source>
        <strain evidence="4">MAGL173</strain>
    </source>
</reference>
<gene>
    <name evidence="4" type="ORF">JAZ04_09130</name>
</gene>
<dbReference type="AlphaFoldDB" id="A0A9E4N095"/>
<dbReference type="GO" id="GO:0003700">
    <property type="term" value="F:DNA-binding transcription factor activity"/>
    <property type="evidence" value="ECO:0007669"/>
    <property type="project" value="InterPro"/>
</dbReference>
<dbReference type="InterPro" id="IPR036390">
    <property type="entry name" value="WH_DNA-bd_sf"/>
</dbReference>
<dbReference type="Gene3D" id="1.10.10.10">
    <property type="entry name" value="Winged helix-like DNA-binding domain superfamily/Winged helix DNA-binding domain"/>
    <property type="match status" value="1"/>
</dbReference>
<dbReference type="InterPro" id="IPR001034">
    <property type="entry name" value="DeoR_HTH"/>
</dbReference>
<dbReference type="PANTHER" id="PTHR34580">
    <property type="match status" value="1"/>
</dbReference>
<dbReference type="PROSITE" id="PS52050">
    <property type="entry name" value="WYL"/>
    <property type="match status" value="1"/>
</dbReference>
<protein>
    <submittedName>
        <fullName evidence="4">YafY family transcriptional regulator</fullName>
    </submittedName>
</protein>
<evidence type="ECO:0000259" key="3">
    <source>
        <dbReference type="PROSITE" id="PS51000"/>
    </source>
</evidence>
<dbReference type="EMBL" id="JAEPDI010000005">
    <property type="protein sequence ID" value="MCG7939003.1"/>
    <property type="molecule type" value="Genomic_DNA"/>
</dbReference>
<evidence type="ECO:0000256" key="1">
    <source>
        <dbReference type="ARBA" id="ARBA00023015"/>
    </source>
</evidence>
<dbReference type="Pfam" id="PF08279">
    <property type="entry name" value="HTH_11"/>
    <property type="match status" value="1"/>
</dbReference>
<evidence type="ECO:0000256" key="2">
    <source>
        <dbReference type="ARBA" id="ARBA00023163"/>
    </source>
</evidence>
<dbReference type="InterPro" id="IPR013196">
    <property type="entry name" value="HTH_11"/>
</dbReference>
<sequence>MRRADRLFRITQELCAERYITAESLADRLEVSVRTIYRDIDALSASGIPIEAVAGSGYRLSKGLRVPPLMFNEEELTALMLGMRMVQGWCDTALAEAASSALGKVEAVVPERIRPVLSHEALLVPDFHIPSEVREQVAKLRKAIAQQRKIEIAYRRRDGIHSARVIWPLGLFYWGSVWTLAAWCELRDGFRQFRVDRIESLQMANGRYPQLSGRTLKDYLISVDGEAD</sequence>
<evidence type="ECO:0000313" key="4">
    <source>
        <dbReference type="EMBL" id="MCG7939003.1"/>
    </source>
</evidence>
<dbReference type="SUPFAM" id="SSF46785">
    <property type="entry name" value="Winged helix' DNA-binding domain"/>
    <property type="match status" value="1"/>
</dbReference>
<feature type="domain" description="HTH deoR-type" evidence="3">
    <location>
        <begin position="3"/>
        <end position="58"/>
    </location>
</feature>
<dbReference type="PROSITE" id="PS51000">
    <property type="entry name" value="HTH_DEOR_2"/>
    <property type="match status" value="1"/>
</dbReference>